<protein>
    <submittedName>
        <fullName evidence="1">Uncharacterized protein</fullName>
    </submittedName>
</protein>
<dbReference type="Proteomes" id="UP001174909">
    <property type="component" value="Unassembled WGS sequence"/>
</dbReference>
<dbReference type="AlphaFoldDB" id="A0AA35R5Z7"/>
<sequence>MDVKEQAREPASLDPVPYAATGLPGQGSSLVDMLHHINELDVIPQLQIADTSRTSGDISSGGLHYSDGHGHIPEVGLVLVLNVNGVSGTTTLVESDTVEFLSVLSLKKF</sequence>
<organism evidence="1 2">
    <name type="scientific">Geodia barretti</name>
    <name type="common">Barrett's horny sponge</name>
    <dbReference type="NCBI Taxonomy" id="519541"/>
    <lineage>
        <taxon>Eukaryota</taxon>
        <taxon>Metazoa</taxon>
        <taxon>Porifera</taxon>
        <taxon>Demospongiae</taxon>
        <taxon>Heteroscleromorpha</taxon>
        <taxon>Tetractinellida</taxon>
        <taxon>Astrophorina</taxon>
        <taxon>Geodiidae</taxon>
        <taxon>Geodia</taxon>
    </lineage>
</organism>
<accession>A0AA35R5Z7</accession>
<proteinExistence type="predicted"/>
<name>A0AA35R5Z7_GEOBA</name>
<evidence type="ECO:0000313" key="1">
    <source>
        <dbReference type="EMBL" id="CAI8003619.1"/>
    </source>
</evidence>
<keyword evidence="2" id="KW-1185">Reference proteome</keyword>
<gene>
    <name evidence="1" type="ORF">GBAR_LOCUS3696</name>
</gene>
<dbReference type="EMBL" id="CASHTH010000526">
    <property type="protein sequence ID" value="CAI8003619.1"/>
    <property type="molecule type" value="Genomic_DNA"/>
</dbReference>
<evidence type="ECO:0000313" key="2">
    <source>
        <dbReference type="Proteomes" id="UP001174909"/>
    </source>
</evidence>
<comment type="caution">
    <text evidence="1">The sequence shown here is derived from an EMBL/GenBank/DDBJ whole genome shotgun (WGS) entry which is preliminary data.</text>
</comment>
<reference evidence="1" key="1">
    <citation type="submission" date="2023-03" db="EMBL/GenBank/DDBJ databases">
        <authorList>
            <person name="Steffen K."/>
            <person name="Cardenas P."/>
        </authorList>
    </citation>
    <scope>NUCLEOTIDE SEQUENCE</scope>
</reference>